<dbReference type="InterPro" id="IPR036179">
    <property type="entry name" value="Ig-like_dom_sf"/>
</dbReference>
<reference evidence="3" key="1">
    <citation type="submission" date="2025-08" db="UniProtKB">
        <authorList>
            <consortium name="Ensembl"/>
        </authorList>
    </citation>
    <scope>IDENTIFICATION</scope>
</reference>
<accession>A0A8C1UNT9</accession>
<keyword evidence="1" id="KW-0472">Membrane</keyword>
<evidence type="ECO:0000256" key="1">
    <source>
        <dbReference type="SAM" id="Phobius"/>
    </source>
</evidence>
<organism evidence="3 4">
    <name type="scientific">Cyprinus carpio</name>
    <name type="common">Common carp</name>
    <dbReference type="NCBI Taxonomy" id="7962"/>
    <lineage>
        <taxon>Eukaryota</taxon>
        <taxon>Metazoa</taxon>
        <taxon>Chordata</taxon>
        <taxon>Craniata</taxon>
        <taxon>Vertebrata</taxon>
        <taxon>Euteleostomi</taxon>
        <taxon>Actinopterygii</taxon>
        <taxon>Neopterygii</taxon>
        <taxon>Teleostei</taxon>
        <taxon>Ostariophysi</taxon>
        <taxon>Cypriniformes</taxon>
        <taxon>Cyprinidae</taxon>
        <taxon>Cyprininae</taxon>
        <taxon>Cyprinus</taxon>
    </lineage>
</organism>
<feature type="transmembrane region" description="Helical" evidence="1">
    <location>
        <begin position="164"/>
        <end position="187"/>
    </location>
</feature>
<dbReference type="SUPFAM" id="SSF48726">
    <property type="entry name" value="Immunoglobulin"/>
    <property type="match status" value="1"/>
</dbReference>
<evidence type="ECO:0000313" key="4">
    <source>
        <dbReference type="Proteomes" id="UP000694700"/>
    </source>
</evidence>
<feature type="domain" description="Immunoglobulin V-set" evidence="2">
    <location>
        <begin position="32"/>
        <end position="127"/>
    </location>
</feature>
<evidence type="ECO:0000259" key="2">
    <source>
        <dbReference type="Pfam" id="PF07686"/>
    </source>
</evidence>
<name>A0A8C1UNT9_CYPCA</name>
<sequence length="203" mass="22621">NDAVLLWARSNCFVFERSLLYYVAYKLVDGVSVFVTEGDSVTLLTGIKKNQEDRIRWYCNDTRIAQINGDPSKTCTDVQCNEGTERFRDRLKLDHQTGSLTIMNITNTDSGLYQLKIFSSNSISEKTFSLSSFDVTVISNLTHSFIHTNDGLCFVPDSGLSPGAVAGLSVIVLLLVTAAVAVGVIFYHRRNSRNGKYRLLILH</sequence>
<keyword evidence="1" id="KW-0812">Transmembrane</keyword>
<dbReference type="PANTHER" id="PTHR21063">
    <property type="entry name" value="LFA-3"/>
    <property type="match status" value="1"/>
</dbReference>
<dbReference type="Pfam" id="PF07686">
    <property type="entry name" value="V-set"/>
    <property type="match status" value="1"/>
</dbReference>
<dbReference type="InterPro" id="IPR013783">
    <property type="entry name" value="Ig-like_fold"/>
</dbReference>
<dbReference type="InterPro" id="IPR013106">
    <property type="entry name" value="Ig_V-set"/>
</dbReference>
<dbReference type="Proteomes" id="UP000694700">
    <property type="component" value="Unplaced"/>
</dbReference>
<dbReference type="AlphaFoldDB" id="A0A8C1UNT9"/>
<keyword evidence="1" id="KW-1133">Transmembrane helix</keyword>
<dbReference type="Gene3D" id="2.60.40.10">
    <property type="entry name" value="Immunoglobulins"/>
    <property type="match status" value="1"/>
</dbReference>
<dbReference type="Ensembl" id="ENSCCRT00015041204.1">
    <property type="protein sequence ID" value="ENSCCRP00015039841.1"/>
    <property type="gene ID" value="ENSCCRG00015016573.1"/>
</dbReference>
<dbReference type="PANTHER" id="PTHR21063:SF4">
    <property type="entry name" value="CD48 ANTIGEN-RELATED"/>
    <property type="match status" value="1"/>
</dbReference>
<protein>
    <recommendedName>
        <fullName evidence="2">Immunoglobulin V-set domain-containing protein</fullName>
    </recommendedName>
</protein>
<proteinExistence type="predicted"/>
<evidence type="ECO:0000313" key="3">
    <source>
        <dbReference type="Ensembl" id="ENSCCRP00015039841.1"/>
    </source>
</evidence>